<dbReference type="PANTHER" id="PTHR46390">
    <property type="entry name" value="MANNOSE-1-PHOSPHATE GUANYLYLTRANSFERASE"/>
    <property type="match status" value="1"/>
</dbReference>
<keyword evidence="2" id="KW-0808">Transferase</keyword>
<dbReference type="GO" id="GO:0009298">
    <property type="term" value="P:GDP-mannose biosynthetic process"/>
    <property type="evidence" value="ECO:0007669"/>
    <property type="project" value="TreeGrafter"/>
</dbReference>
<evidence type="ECO:0000259" key="1">
    <source>
        <dbReference type="Pfam" id="PF00483"/>
    </source>
</evidence>
<evidence type="ECO:0000313" key="2">
    <source>
        <dbReference type="EMBL" id="KKP68556.1"/>
    </source>
</evidence>
<dbReference type="EMBL" id="LBPX01000001">
    <property type="protein sequence ID" value="KKP68556.1"/>
    <property type="molecule type" value="Genomic_DNA"/>
</dbReference>
<sequence>MKAIIFAGGTGTRLWPLSRKKSPKQFERIVGNRSTLQLAVDRLLPDFSYSDIYISTNETYKNIIQEQLPEIPSDNYLLEPLKRDTAAAIALSLSILNLKSPDEPVAILWSDHLVKRVEKFKKIIKITSELIKKHNDKIVFISHSPRFPSVNLGYIHYGKKIINLTGMNFYEFMDIKYRPDEKTANKFFKSKEYAWNLGYFVTTPKFIISLYRRFAPKMSKKIEEILSFYGKPNFNAVLAKKYEELESISFDNLILEKLDKNDGYVVVEDIEWSDVGSWEALKEALQSKPDDNVTLGDLHLDNVKDSLVYNYDDKKLIVGIDLKEHIIVNTQDAILIAKKNSMSKVKRLVENLASSKHNKLA</sequence>
<feature type="domain" description="Nucleotidyl transferase" evidence="1">
    <location>
        <begin position="2"/>
        <end position="286"/>
    </location>
</feature>
<evidence type="ECO:0000313" key="3">
    <source>
        <dbReference type="Proteomes" id="UP000034127"/>
    </source>
</evidence>
<dbReference type="SUPFAM" id="SSF159283">
    <property type="entry name" value="Guanosine diphospho-D-mannose pyrophosphorylase/mannose-6-phosphate isomerase linker domain"/>
    <property type="match status" value="1"/>
</dbReference>
<dbReference type="AlphaFoldDB" id="A0A0G0BXK1"/>
<dbReference type="PATRIC" id="fig|1618485.3.peg.6"/>
<reference evidence="2 3" key="1">
    <citation type="journal article" date="2015" name="Nature">
        <title>rRNA introns, odd ribosomes, and small enigmatic genomes across a large radiation of phyla.</title>
        <authorList>
            <person name="Brown C.T."/>
            <person name="Hug L.A."/>
            <person name="Thomas B.C."/>
            <person name="Sharon I."/>
            <person name="Castelle C.J."/>
            <person name="Singh A."/>
            <person name="Wilkins M.J."/>
            <person name="Williams K.H."/>
            <person name="Banfield J.F."/>
        </authorList>
    </citation>
    <scope>NUCLEOTIDE SEQUENCE [LARGE SCALE GENOMIC DNA]</scope>
</reference>
<comment type="caution">
    <text evidence="2">The sequence shown here is derived from an EMBL/GenBank/DDBJ whole genome shotgun (WGS) entry which is preliminary data.</text>
</comment>
<dbReference type="Proteomes" id="UP000034127">
    <property type="component" value="Unassembled WGS sequence"/>
</dbReference>
<dbReference type="Gene3D" id="3.90.550.10">
    <property type="entry name" value="Spore Coat Polysaccharide Biosynthesis Protein SpsA, Chain A"/>
    <property type="match status" value="1"/>
</dbReference>
<protein>
    <submittedName>
        <fullName evidence="2">Mannose-1-phosphate guanylyltransferase (GDP)</fullName>
    </submittedName>
</protein>
<dbReference type="InterPro" id="IPR029044">
    <property type="entry name" value="Nucleotide-diphossugar_trans"/>
</dbReference>
<dbReference type="InterPro" id="IPR005835">
    <property type="entry name" value="NTP_transferase_dom"/>
</dbReference>
<dbReference type="GO" id="GO:0004475">
    <property type="term" value="F:mannose-1-phosphate guanylyltransferase (GTP) activity"/>
    <property type="evidence" value="ECO:0007669"/>
    <property type="project" value="TreeGrafter"/>
</dbReference>
<dbReference type="PANTHER" id="PTHR46390:SF1">
    <property type="entry name" value="MANNOSE-1-PHOSPHATE GUANYLYLTRANSFERASE"/>
    <property type="match status" value="1"/>
</dbReference>
<dbReference type="InterPro" id="IPR051161">
    <property type="entry name" value="Mannose-6P_isomerase_type2"/>
</dbReference>
<gene>
    <name evidence="2" type="ORF">UR63_C0001G0006</name>
</gene>
<organism evidence="2 3">
    <name type="scientific">Candidatus Roizmanbacteria bacterium GW2011_GWC2_35_12</name>
    <dbReference type="NCBI Taxonomy" id="1618485"/>
    <lineage>
        <taxon>Bacteria</taxon>
        <taxon>Candidatus Roizmaniibacteriota</taxon>
    </lineage>
</organism>
<keyword evidence="2" id="KW-0548">Nucleotidyltransferase</keyword>
<accession>A0A0G0BXK1</accession>
<dbReference type="SUPFAM" id="SSF53448">
    <property type="entry name" value="Nucleotide-diphospho-sugar transferases"/>
    <property type="match status" value="1"/>
</dbReference>
<proteinExistence type="predicted"/>
<dbReference type="Pfam" id="PF00483">
    <property type="entry name" value="NTP_transferase"/>
    <property type="match status" value="1"/>
</dbReference>
<name>A0A0G0BXK1_9BACT</name>